<feature type="transmembrane region" description="Helical" evidence="1">
    <location>
        <begin position="45"/>
        <end position="64"/>
    </location>
</feature>
<feature type="transmembrane region" description="Helical" evidence="1">
    <location>
        <begin position="157"/>
        <end position="176"/>
    </location>
</feature>
<keyword evidence="3" id="KW-1185">Reference proteome</keyword>
<dbReference type="Proteomes" id="UP000245959">
    <property type="component" value="Unassembled WGS sequence"/>
</dbReference>
<dbReference type="RefSeq" id="WP_116882843.1">
    <property type="nucleotide sequence ID" value="NZ_CABMMC010000070.1"/>
</dbReference>
<feature type="transmembrane region" description="Helical" evidence="1">
    <location>
        <begin position="125"/>
        <end position="145"/>
    </location>
</feature>
<keyword evidence="1" id="KW-1133">Transmembrane helix</keyword>
<evidence type="ECO:0000256" key="1">
    <source>
        <dbReference type="SAM" id="Phobius"/>
    </source>
</evidence>
<protein>
    <recommendedName>
        <fullName evidence="4">DUF4328 domain-containing protein</fullName>
    </recommendedName>
</protein>
<keyword evidence="1" id="KW-0812">Transmembrane</keyword>
<organism evidence="2 3">
    <name type="scientific">Victivallis vadensis</name>
    <dbReference type="NCBI Taxonomy" id="172901"/>
    <lineage>
        <taxon>Bacteria</taxon>
        <taxon>Pseudomonadati</taxon>
        <taxon>Lentisphaerota</taxon>
        <taxon>Lentisphaeria</taxon>
        <taxon>Victivallales</taxon>
        <taxon>Victivallaceae</taxon>
        <taxon>Victivallis</taxon>
    </lineage>
</organism>
<proteinExistence type="predicted"/>
<sequence length="192" mass="22612">MTLRKVIERLSPISVLGYASWLFVATMTFLYELPQTSDWAVQEHLILSWNVFAIVLLLLLYRAWKELYRQRNLLPDHSGYRPGIMVGLCLIPFLGVFWSLYTFTKVFRQTNRLLKATEKEERFHCWYFLWVLMLWAADILCTPGILFDESDASSGMINWLLCGAMMLFELLLVRALNRIVIVVRNLNRKEEL</sequence>
<gene>
    <name evidence="2" type="ORF">C8D82_103191</name>
</gene>
<dbReference type="AlphaFoldDB" id="A0A2U1B9E9"/>
<dbReference type="GeneID" id="78294170"/>
<name>A0A2U1B9E9_9BACT</name>
<evidence type="ECO:0008006" key="4">
    <source>
        <dbReference type="Google" id="ProtNLM"/>
    </source>
</evidence>
<feature type="transmembrane region" description="Helical" evidence="1">
    <location>
        <begin position="12"/>
        <end position="33"/>
    </location>
</feature>
<feature type="transmembrane region" description="Helical" evidence="1">
    <location>
        <begin position="84"/>
        <end position="104"/>
    </location>
</feature>
<reference evidence="2 3" key="1">
    <citation type="submission" date="2018-04" db="EMBL/GenBank/DDBJ databases">
        <title>Genomic Encyclopedia of Type Strains, Phase IV (KMG-IV): sequencing the most valuable type-strain genomes for metagenomic binning, comparative biology and taxonomic classification.</title>
        <authorList>
            <person name="Goeker M."/>
        </authorList>
    </citation>
    <scope>NUCLEOTIDE SEQUENCE [LARGE SCALE GENOMIC DNA]</scope>
    <source>
        <strain evidence="2 3">DSM 14823</strain>
    </source>
</reference>
<keyword evidence="1" id="KW-0472">Membrane</keyword>
<evidence type="ECO:0000313" key="3">
    <source>
        <dbReference type="Proteomes" id="UP000245959"/>
    </source>
</evidence>
<comment type="caution">
    <text evidence="2">The sequence shown here is derived from an EMBL/GenBank/DDBJ whole genome shotgun (WGS) entry which is preliminary data.</text>
</comment>
<evidence type="ECO:0000313" key="2">
    <source>
        <dbReference type="EMBL" id="PVY45276.1"/>
    </source>
</evidence>
<dbReference type="EMBL" id="QEKH01000003">
    <property type="protein sequence ID" value="PVY45276.1"/>
    <property type="molecule type" value="Genomic_DNA"/>
</dbReference>
<accession>A0A2U1B9E9</accession>